<feature type="domain" description="Histone deacetylase" evidence="5">
    <location>
        <begin position="30"/>
        <end position="326"/>
    </location>
</feature>
<sequence length="417" mass="44824">MNGTSETQGSAPTAIVWHPDLLQYRFSDRHPMAPLRLDLTHRLVEAFGLLRAEHVRVIEPPVATDQQLAGVHEPAYVAAVRAAAERGVADEPRGLGTEDCPIFPDLHESAARLAGGTLAAARAVWSGQVRRAVNFAGGMHHAAAAKASGFCIYNDCALGIRHLLDAGAERVVYLDVDAHHGDGTQSIFYDDPRVLTISVHETGFSLFPGTGFANEVGGPEALGTAVNVAVPARTGDAGFLRAVNAVVPQLLRAFRPQVIVSQHGCDAHADDPLADLRLSVDGQRRLALDVADWAEQFAEGRWIATGGGGYNPLKVVPRVWTHLVAAAVGAPIPVDAPVPDEWIEHVRGLGPDQVECDMSLTGEGEDAARIPRTMGEGADVWWRSWEVGYDPADPVDQAIMATRKEVFPYHGLDPWFD</sequence>
<keyword evidence="7" id="KW-1185">Reference proteome</keyword>
<dbReference type="InterPro" id="IPR000286">
    <property type="entry name" value="HDACs"/>
</dbReference>
<accession>A0A7W7GPD6</accession>
<protein>
    <recommendedName>
        <fullName evidence="3">Acetoin utilization protein AcuC</fullName>
    </recommendedName>
</protein>
<dbReference type="AlphaFoldDB" id="A0A7W7GPD6"/>
<evidence type="ECO:0000256" key="1">
    <source>
        <dbReference type="ARBA" id="ARBA00005101"/>
    </source>
</evidence>
<name>A0A7W7GPD6_9MICC</name>
<dbReference type="PRINTS" id="PR01270">
    <property type="entry name" value="HDASUPER"/>
</dbReference>
<dbReference type="InterPro" id="IPR023696">
    <property type="entry name" value="Ureohydrolase_dom_sf"/>
</dbReference>
<dbReference type="RefSeq" id="WP_158496496.1">
    <property type="nucleotide sequence ID" value="NZ_JACHNA010000001.1"/>
</dbReference>
<dbReference type="GO" id="GO:0045150">
    <property type="term" value="P:acetoin catabolic process"/>
    <property type="evidence" value="ECO:0007669"/>
    <property type="project" value="UniProtKB-UniPathway"/>
</dbReference>
<dbReference type="CDD" id="cd09994">
    <property type="entry name" value="HDAC_AcuC_like"/>
    <property type="match status" value="1"/>
</dbReference>
<comment type="caution">
    <text evidence="6">The sequence shown here is derived from an EMBL/GenBank/DDBJ whole genome shotgun (WGS) entry which is preliminary data.</text>
</comment>
<dbReference type="Gene3D" id="3.40.800.20">
    <property type="entry name" value="Histone deacetylase domain"/>
    <property type="match status" value="1"/>
</dbReference>
<proteinExistence type="inferred from homology"/>
<evidence type="ECO:0000256" key="3">
    <source>
        <dbReference type="ARBA" id="ARBA00020218"/>
    </source>
</evidence>
<dbReference type="PRINTS" id="PR01272">
    <property type="entry name" value="ACUCPROTEIN"/>
</dbReference>
<dbReference type="UniPathway" id="UPA00040"/>
<comment type="similarity">
    <text evidence="2">Belongs to the histone deacetylase family.</text>
</comment>
<keyword evidence="4" id="KW-0006">Acetoin catabolism</keyword>
<evidence type="ECO:0000256" key="2">
    <source>
        <dbReference type="ARBA" id="ARBA00005947"/>
    </source>
</evidence>
<dbReference type="InterPro" id="IPR023801">
    <property type="entry name" value="His_deacetylse_dom"/>
</dbReference>
<dbReference type="Proteomes" id="UP000540191">
    <property type="component" value="Unassembled WGS sequence"/>
</dbReference>
<evidence type="ECO:0000313" key="7">
    <source>
        <dbReference type="Proteomes" id="UP000540191"/>
    </source>
</evidence>
<dbReference type="SUPFAM" id="SSF52768">
    <property type="entry name" value="Arginase/deacetylase"/>
    <property type="match status" value="1"/>
</dbReference>
<evidence type="ECO:0000313" key="6">
    <source>
        <dbReference type="EMBL" id="MBB4735820.1"/>
    </source>
</evidence>
<evidence type="ECO:0000259" key="5">
    <source>
        <dbReference type="Pfam" id="PF00850"/>
    </source>
</evidence>
<organism evidence="6 7">
    <name type="scientific">Micrococcus cohnii</name>
    <dbReference type="NCBI Taxonomy" id="993416"/>
    <lineage>
        <taxon>Bacteria</taxon>
        <taxon>Bacillati</taxon>
        <taxon>Actinomycetota</taxon>
        <taxon>Actinomycetes</taxon>
        <taxon>Micrococcales</taxon>
        <taxon>Micrococcaceae</taxon>
        <taxon>Micrococcus</taxon>
    </lineage>
</organism>
<comment type="pathway">
    <text evidence="1">Ketone degradation; acetoin degradation.</text>
</comment>
<dbReference type="InterPro" id="IPR037138">
    <property type="entry name" value="His_deacetylse_dom_sf"/>
</dbReference>
<dbReference type="InterPro" id="IPR003085">
    <property type="entry name" value="AcuC"/>
</dbReference>
<dbReference type="PANTHER" id="PTHR10625:SF10">
    <property type="entry name" value="HISTONE DEACETYLASE HDAC1"/>
    <property type="match status" value="1"/>
</dbReference>
<dbReference type="GO" id="GO:0004407">
    <property type="term" value="F:histone deacetylase activity"/>
    <property type="evidence" value="ECO:0007669"/>
    <property type="project" value="TreeGrafter"/>
</dbReference>
<reference evidence="6 7" key="1">
    <citation type="submission" date="2020-08" db="EMBL/GenBank/DDBJ databases">
        <title>Sequencing the genomes of 1000 actinobacteria strains.</title>
        <authorList>
            <person name="Klenk H.-P."/>
        </authorList>
    </citation>
    <scope>NUCLEOTIDE SEQUENCE [LARGE SCALE GENOMIC DNA]</scope>
    <source>
        <strain evidence="6 7">DSM 23974</strain>
    </source>
</reference>
<gene>
    <name evidence="6" type="ORF">HDA30_001328</name>
</gene>
<dbReference type="GO" id="GO:0040029">
    <property type="term" value="P:epigenetic regulation of gene expression"/>
    <property type="evidence" value="ECO:0007669"/>
    <property type="project" value="TreeGrafter"/>
</dbReference>
<dbReference type="Pfam" id="PF00850">
    <property type="entry name" value="Hist_deacetyl"/>
    <property type="match status" value="1"/>
</dbReference>
<evidence type="ECO:0000256" key="4">
    <source>
        <dbReference type="ARBA" id="ARBA00022627"/>
    </source>
</evidence>
<dbReference type="PANTHER" id="PTHR10625">
    <property type="entry name" value="HISTONE DEACETYLASE HDAC1-RELATED"/>
    <property type="match status" value="1"/>
</dbReference>
<dbReference type="EMBL" id="JACHNA010000001">
    <property type="protein sequence ID" value="MBB4735820.1"/>
    <property type="molecule type" value="Genomic_DNA"/>
</dbReference>